<evidence type="ECO:0000313" key="3">
    <source>
        <dbReference type="WBParaSite" id="GPUH_0000505001-mRNA-1"/>
    </source>
</evidence>
<reference evidence="1 2" key="2">
    <citation type="submission" date="2018-11" db="EMBL/GenBank/DDBJ databases">
        <authorList>
            <consortium name="Pathogen Informatics"/>
        </authorList>
    </citation>
    <scope>NUCLEOTIDE SEQUENCE [LARGE SCALE GENOMIC DNA]</scope>
</reference>
<accession>A0A183D8K2</accession>
<name>A0A183D8K2_9BILA</name>
<reference evidence="3" key="1">
    <citation type="submission" date="2016-06" db="UniProtKB">
        <authorList>
            <consortium name="WormBaseParasite"/>
        </authorList>
    </citation>
    <scope>IDENTIFICATION</scope>
</reference>
<dbReference type="Proteomes" id="UP000271098">
    <property type="component" value="Unassembled WGS sequence"/>
</dbReference>
<organism evidence="3">
    <name type="scientific">Gongylonema pulchrum</name>
    <dbReference type="NCBI Taxonomy" id="637853"/>
    <lineage>
        <taxon>Eukaryota</taxon>
        <taxon>Metazoa</taxon>
        <taxon>Ecdysozoa</taxon>
        <taxon>Nematoda</taxon>
        <taxon>Chromadorea</taxon>
        <taxon>Rhabditida</taxon>
        <taxon>Spirurina</taxon>
        <taxon>Spiruromorpha</taxon>
        <taxon>Spiruroidea</taxon>
        <taxon>Gongylonematidae</taxon>
        <taxon>Gongylonema</taxon>
    </lineage>
</organism>
<dbReference type="EMBL" id="UYRT01010168">
    <property type="protein sequence ID" value="VDK48724.1"/>
    <property type="molecule type" value="Genomic_DNA"/>
</dbReference>
<dbReference type="AlphaFoldDB" id="A0A183D8K2"/>
<dbReference type="WBParaSite" id="GPUH_0000505001-mRNA-1">
    <property type="protein sequence ID" value="GPUH_0000505001-mRNA-1"/>
    <property type="gene ID" value="GPUH_0000505001"/>
</dbReference>
<sequence>MLFVQHVIVPEWDPNLTSNGTKYAQRVTRLKPSTPSQFVKMQFRDDPFGDTASISFKEASKFISISNQFCKGS</sequence>
<keyword evidence="2" id="KW-1185">Reference proteome</keyword>
<evidence type="ECO:0000313" key="2">
    <source>
        <dbReference type="Proteomes" id="UP000271098"/>
    </source>
</evidence>
<proteinExistence type="predicted"/>
<evidence type="ECO:0000313" key="1">
    <source>
        <dbReference type="EMBL" id="VDK48724.1"/>
    </source>
</evidence>
<gene>
    <name evidence="1" type="ORF">GPUH_LOCUS5043</name>
</gene>
<protein>
    <submittedName>
        <fullName evidence="3">Tub domain-containing protein</fullName>
    </submittedName>
</protein>